<keyword evidence="1" id="KW-0812">Transmembrane</keyword>
<keyword evidence="1" id="KW-1133">Transmembrane helix</keyword>
<protein>
    <submittedName>
        <fullName evidence="3">Transglutaminase-like superfamily protein</fullName>
    </submittedName>
</protein>
<reference evidence="4" key="1">
    <citation type="submission" date="2016-10" db="EMBL/GenBank/DDBJ databases">
        <authorList>
            <person name="Varghese N."/>
            <person name="Submissions S."/>
        </authorList>
    </citation>
    <scope>NUCLEOTIDE SEQUENCE [LARGE SCALE GENOMIC DNA]</scope>
    <source>
        <strain evidence="4">NRRL B-51270</strain>
    </source>
</reference>
<dbReference type="Pfam" id="PF11992">
    <property type="entry name" value="TgpA_N"/>
    <property type="match status" value="1"/>
</dbReference>
<proteinExistence type="predicted"/>
<dbReference type="OrthoDB" id="9804872at2"/>
<dbReference type="RefSeq" id="WP_093392424.1">
    <property type="nucleotide sequence ID" value="NZ_LT629736.1"/>
</dbReference>
<dbReference type="InterPro" id="IPR038765">
    <property type="entry name" value="Papain-like_cys_pep_sf"/>
</dbReference>
<name>A0A1H1RGM6_9GAMM</name>
<keyword evidence="4" id="KW-1185">Reference proteome</keyword>
<evidence type="ECO:0000313" key="4">
    <source>
        <dbReference type="Proteomes" id="UP000243207"/>
    </source>
</evidence>
<dbReference type="SUPFAM" id="SSF54001">
    <property type="entry name" value="Cysteine proteinases"/>
    <property type="match status" value="1"/>
</dbReference>
<dbReference type="Gene3D" id="3.10.620.30">
    <property type="match status" value="1"/>
</dbReference>
<organism evidence="3 4">
    <name type="scientific">Halopseudomonas xinjiangensis</name>
    <dbReference type="NCBI Taxonomy" id="487184"/>
    <lineage>
        <taxon>Bacteria</taxon>
        <taxon>Pseudomonadati</taxon>
        <taxon>Pseudomonadota</taxon>
        <taxon>Gammaproteobacteria</taxon>
        <taxon>Pseudomonadales</taxon>
        <taxon>Pseudomonadaceae</taxon>
        <taxon>Halopseudomonas</taxon>
    </lineage>
</organism>
<accession>A0A1H1RGM6</accession>
<evidence type="ECO:0000259" key="2">
    <source>
        <dbReference type="SMART" id="SM00460"/>
    </source>
</evidence>
<feature type="transmembrane region" description="Helical" evidence="1">
    <location>
        <begin position="104"/>
        <end position="122"/>
    </location>
</feature>
<dbReference type="Pfam" id="PF01841">
    <property type="entry name" value="Transglut_core"/>
    <property type="match status" value="1"/>
</dbReference>
<evidence type="ECO:0000313" key="3">
    <source>
        <dbReference type="EMBL" id="SDS34069.1"/>
    </source>
</evidence>
<feature type="transmembrane region" description="Helical" evidence="1">
    <location>
        <begin position="54"/>
        <end position="72"/>
    </location>
</feature>
<dbReference type="EMBL" id="LT629736">
    <property type="protein sequence ID" value="SDS34069.1"/>
    <property type="molecule type" value="Genomic_DNA"/>
</dbReference>
<feature type="transmembrane region" description="Helical" evidence="1">
    <location>
        <begin position="29"/>
        <end position="47"/>
    </location>
</feature>
<feature type="domain" description="Transglutaminase-like" evidence="2">
    <location>
        <begin position="398"/>
        <end position="469"/>
    </location>
</feature>
<dbReference type="STRING" id="487184.SAMN05216421_1345"/>
<evidence type="ECO:0000256" key="1">
    <source>
        <dbReference type="SAM" id="Phobius"/>
    </source>
</evidence>
<feature type="transmembrane region" description="Helical" evidence="1">
    <location>
        <begin position="78"/>
        <end position="97"/>
    </location>
</feature>
<keyword evidence="1" id="KW-0472">Membrane</keyword>
<dbReference type="InterPro" id="IPR021878">
    <property type="entry name" value="TgpA_N"/>
</dbReference>
<dbReference type="PANTHER" id="PTHR42736">
    <property type="entry name" value="PROTEIN-GLUTAMINE GAMMA-GLUTAMYLTRANSFERASE"/>
    <property type="match status" value="1"/>
</dbReference>
<feature type="transmembrane region" description="Helical" evidence="1">
    <location>
        <begin position="549"/>
        <end position="569"/>
    </location>
</feature>
<feature type="transmembrane region" description="Helical" evidence="1">
    <location>
        <begin position="158"/>
        <end position="180"/>
    </location>
</feature>
<dbReference type="InterPro" id="IPR002931">
    <property type="entry name" value="Transglutaminase-like"/>
</dbReference>
<dbReference type="PANTHER" id="PTHR42736:SF1">
    <property type="entry name" value="PROTEIN-GLUTAMINE GAMMA-GLUTAMYLTRANSFERASE"/>
    <property type="match status" value="1"/>
</dbReference>
<dbReference type="Proteomes" id="UP000243207">
    <property type="component" value="Chromosome I"/>
</dbReference>
<gene>
    <name evidence="3" type="ORF">SAMN05216421_1345</name>
</gene>
<sequence length="670" mass="76035">MSAALIPRNSLVWLLTAQVVVLAPHLPRLPIWVAVLWLVCALWRVQIQRMRWNYPGKLIKVLALVTTCAGVFSAQGTLIGLDAAVMLLLLLFMLKLLEMRTPRDALVVIYLGFFIVATAFLFDQGIVLALYQCFSLLVLVAALVGLQQTPARNDPARAFRTGAVMLLQAIPLMLVLFLVFPRVGPLWAVNTPGQDRIGLAESMAPGDVAEVARSGNLAFRASFIGEIPPHPQLYWRALTLGHFDGRSWSHSGFASSGPVPPWEAAGEPITYQVMIPPTGQAWAFSLRGATSLDDRLVLTRDFMLQARRPISQTLFYAATSWRQSRLDPQRLDPLQRRVYTGLPEGSDPRTRAWAASLREQYPDDLELVQAVLAHFNREPYHYTLRPDRLGRHTNDEFLFDKRRGFCAHFAGAMAFVLRAAGIPARIVAGYQGGEVNPRGNYVLVHQFDAHAWVEAWIPGEGWISVDPTFQVAPERIEQGIQDAIMDEGTFLENAPLASARYRNIGWVNDIRLTWDDVNYQWQLKVLGYESERQLEFFKRWLGTTDWQRIGIYALVAMLLVMIPLALWTLRPQRHRRDPRREAWLRLNRRLARIGLQADKAEGPRAWEARLSEALPRQRDELAAFFDEYVRLTYAGAAGAGGRRQWRDFERRLKRLLRAIPRRTQAVANSR</sequence>
<feature type="transmembrane region" description="Helical" evidence="1">
    <location>
        <begin position="128"/>
        <end position="146"/>
    </location>
</feature>
<dbReference type="SMART" id="SM00460">
    <property type="entry name" value="TGc"/>
    <property type="match status" value="1"/>
</dbReference>
<dbReference type="AlphaFoldDB" id="A0A1H1RGM6"/>
<dbReference type="InterPro" id="IPR052901">
    <property type="entry name" value="Bact_TGase-like"/>
</dbReference>